<evidence type="ECO:0000256" key="2">
    <source>
        <dbReference type="SAM" id="MobiDB-lite"/>
    </source>
</evidence>
<feature type="compositionally biased region" description="Polar residues" evidence="2">
    <location>
        <begin position="502"/>
        <end position="516"/>
    </location>
</feature>
<dbReference type="Pfam" id="PF24959">
    <property type="entry name" value="FH3_FHOD1-3"/>
    <property type="match status" value="1"/>
</dbReference>
<dbReference type="PANTHER" id="PTHR45920">
    <property type="entry name" value="FORMIN HOMOLOGY 2 DOMAIN CONTAINING, ISOFORM I"/>
    <property type="match status" value="1"/>
</dbReference>
<sequence length="554" mass="63897">MSYTNQLATVENGSQWLTCRVQYLDDTDPFSSTNFPEPTRPPSFTFNIDLPLCEQISGVHRLLKAPHKIGDCTLQLSNTSAYLDLDLSISEQREEFESFFADGKRNSVIIRTQLSVRVHACIEKLYNSKGRELRRALFSLKQIFQDDKDLVHQFVNADGLTCLIKVGAEADQNYQNYILRALGQIMLYVDGMDGVIQHKDTVRWLYSLIASKFRLVVKTSLKLLLVFVEYSESNAHVLMKAVQYVDARKRGHLWSNLMDVLGEKDGIDTELLVYAMTLLNKTLSNVPDQDTFYDITDALEEQEMEAISQRHLNKKGNDLDLVEQFKIYELALKHEDGEEEGGDTSTAAGIKWNRDRKKSEMSVDRKSRRRNSLSNIPTPDPVPDDPPTPEPTPKKAPDPVGSPKPWAQKRYNQTNGIVDSDLRRTVKLEQKRLNTTTSYISSNTSLEDNEREKRRKERMLKWSEKERSYRRQIRPKLEDIIESERIKLERRRNYLNTEKTAQNNHTVENGYTNGVTHETLDVPPEAPAPPQRSYASSRVLEQRKKQREQLLMQQ</sequence>
<feature type="domain" description="GBD/FH3" evidence="3">
    <location>
        <begin position="54"/>
        <end position="412"/>
    </location>
</feature>
<dbReference type="Ensembl" id="ENSCINT00000002915.3">
    <property type="protein sequence ID" value="ENSCINP00000002915.3"/>
    <property type="gene ID" value="ENSCING00000001473.3"/>
</dbReference>
<dbReference type="InterPro" id="IPR011989">
    <property type="entry name" value="ARM-like"/>
</dbReference>
<dbReference type="PANTHER" id="PTHR45920:SF4">
    <property type="entry name" value="FORMIN HOMOLOGY 2 DOMAIN CONTAINING, ISOFORM I"/>
    <property type="match status" value="1"/>
</dbReference>
<evidence type="ECO:0000313" key="5">
    <source>
        <dbReference type="Proteomes" id="UP000008144"/>
    </source>
</evidence>
<name>F6TI75_CIOIN</name>
<dbReference type="HOGENOM" id="CLU_027716_0_0_1"/>
<keyword evidence="1" id="KW-0009">Actin-binding</keyword>
<accession>F6TI75</accession>
<dbReference type="GeneTree" id="ENSGT00940000154807"/>
<dbReference type="InterPro" id="IPR056771">
    <property type="entry name" value="FH3_FHOD1-3-like"/>
</dbReference>
<dbReference type="Gene3D" id="1.25.10.10">
    <property type="entry name" value="Leucine-rich Repeat Variant"/>
    <property type="match status" value="1"/>
</dbReference>
<feature type="region of interest" description="Disordered" evidence="2">
    <location>
        <begin position="502"/>
        <end position="554"/>
    </location>
</feature>
<dbReference type="PROSITE" id="PS51232">
    <property type="entry name" value="GBD_FH3"/>
    <property type="match status" value="1"/>
</dbReference>
<keyword evidence="5" id="KW-1185">Reference proteome</keyword>
<dbReference type="Pfam" id="PF18382">
    <property type="entry name" value="Formin_GBD_N"/>
    <property type="match status" value="1"/>
</dbReference>
<feature type="region of interest" description="Disordered" evidence="2">
    <location>
        <begin position="336"/>
        <end position="418"/>
    </location>
</feature>
<dbReference type="InParanoid" id="F6TI75"/>
<dbReference type="SUPFAM" id="SSF48371">
    <property type="entry name" value="ARM repeat"/>
    <property type="match status" value="1"/>
</dbReference>
<dbReference type="STRING" id="7719.ENSCINP00000002915"/>
<evidence type="ECO:0000313" key="4">
    <source>
        <dbReference type="Ensembl" id="ENSCINP00000002915.3"/>
    </source>
</evidence>
<dbReference type="AlphaFoldDB" id="F6TI75"/>
<dbReference type="FunFam" id="1.25.10.10:FF:000056">
    <property type="entry name" value="FH1/FH2 domain-containing protein 3 isoform X1"/>
    <property type="match status" value="1"/>
</dbReference>
<proteinExistence type="predicted"/>
<feature type="compositionally biased region" description="Pro residues" evidence="2">
    <location>
        <begin position="378"/>
        <end position="391"/>
    </location>
</feature>
<dbReference type="InterPro" id="IPR041387">
    <property type="entry name" value="FHOD1_GBD_N"/>
</dbReference>
<dbReference type="OMA" id="KERMLKW"/>
<dbReference type="InterPro" id="IPR016024">
    <property type="entry name" value="ARM-type_fold"/>
</dbReference>
<dbReference type="InterPro" id="IPR014768">
    <property type="entry name" value="GBD/FH3_dom"/>
</dbReference>
<reference evidence="4" key="3">
    <citation type="submission" date="2025-09" db="UniProtKB">
        <authorList>
            <consortium name="Ensembl"/>
        </authorList>
    </citation>
    <scope>IDENTIFICATION</scope>
</reference>
<organism evidence="4 5">
    <name type="scientific">Ciona intestinalis</name>
    <name type="common">Transparent sea squirt</name>
    <name type="synonym">Ascidia intestinalis</name>
    <dbReference type="NCBI Taxonomy" id="7719"/>
    <lineage>
        <taxon>Eukaryota</taxon>
        <taxon>Metazoa</taxon>
        <taxon>Chordata</taxon>
        <taxon>Tunicata</taxon>
        <taxon>Ascidiacea</taxon>
        <taxon>Phlebobranchia</taxon>
        <taxon>Cionidae</taxon>
        <taxon>Ciona</taxon>
    </lineage>
</organism>
<dbReference type="Proteomes" id="UP000008144">
    <property type="component" value="Unassembled WGS sequence"/>
</dbReference>
<evidence type="ECO:0000259" key="3">
    <source>
        <dbReference type="PROSITE" id="PS51232"/>
    </source>
</evidence>
<evidence type="ECO:0000256" key="1">
    <source>
        <dbReference type="ARBA" id="ARBA00023203"/>
    </source>
</evidence>
<protein>
    <recommendedName>
        <fullName evidence="3">GBD/FH3 domain-containing protein</fullName>
    </recommendedName>
</protein>
<reference evidence="5" key="1">
    <citation type="journal article" date="2002" name="Science">
        <title>The draft genome of Ciona intestinalis: insights into chordate and vertebrate origins.</title>
        <authorList>
            <person name="Dehal P."/>
            <person name="Satou Y."/>
            <person name="Campbell R.K."/>
            <person name="Chapman J."/>
            <person name="Degnan B."/>
            <person name="De Tomaso A."/>
            <person name="Davidson B."/>
            <person name="Di Gregorio A."/>
            <person name="Gelpke M."/>
            <person name="Goodstein D.M."/>
            <person name="Harafuji N."/>
            <person name="Hastings K.E."/>
            <person name="Ho I."/>
            <person name="Hotta K."/>
            <person name="Huang W."/>
            <person name="Kawashima T."/>
            <person name="Lemaire P."/>
            <person name="Martinez D."/>
            <person name="Meinertzhagen I.A."/>
            <person name="Necula S."/>
            <person name="Nonaka M."/>
            <person name="Putnam N."/>
            <person name="Rash S."/>
            <person name="Saiga H."/>
            <person name="Satake M."/>
            <person name="Terry A."/>
            <person name="Yamada L."/>
            <person name="Wang H.G."/>
            <person name="Awazu S."/>
            <person name="Azumi K."/>
            <person name="Boore J."/>
            <person name="Branno M."/>
            <person name="Chin-Bow S."/>
            <person name="DeSantis R."/>
            <person name="Doyle S."/>
            <person name="Francino P."/>
            <person name="Keys D.N."/>
            <person name="Haga S."/>
            <person name="Hayashi H."/>
            <person name="Hino K."/>
            <person name="Imai K.S."/>
            <person name="Inaba K."/>
            <person name="Kano S."/>
            <person name="Kobayashi K."/>
            <person name="Kobayashi M."/>
            <person name="Lee B.I."/>
            <person name="Makabe K.W."/>
            <person name="Manohar C."/>
            <person name="Matassi G."/>
            <person name="Medina M."/>
            <person name="Mochizuki Y."/>
            <person name="Mount S."/>
            <person name="Morishita T."/>
            <person name="Miura S."/>
            <person name="Nakayama A."/>
            <person name="Nishizaka S."/>
            <person name="Nomoto H."/>
            <person name="Ohta F."/>
            <person name="Oishi K."/>
            <person name="Rigoutsos I."/>
            <person name="Sano M."/>
            <person name="Sasaki A."/>
            <person name="Sasakura Y."/>
            <person name="Shoguchi E."/>
            <person name="Shin-i T."/>
            <person name="Spagnuolo A."/>
            <person name="Stainier D."/>
            <person name="Suzuki M.M."/>
            <person name="Tassy O."/>
            <person name="Takatori N."/>
            <person name="Tokuoka M."/>
            <person name="Yagi K."/>
            <person name="Yoshizaki F."/>
            <person name="Wada S."/>
            <person name="Zhang C."/>
            <person name="Hyatt P.D."/>
            <person name="Larimer F."/>
            <person name="Detter C."/>
            <person name="Doggett N."/>
            <person name="Glavina T."/>
            <person name="Hawkins T."/>
            <person name="Richardson P."/>
            <person name="Lucas S."/>
            <person name="Kohara Y."/>
            <person name="Levine M."/>
            <person name="Satoh N."/>
            <person name="Rokhsar D.S."/>
        </authorList>
    </citation>
    <scope>NUCLEOTIDE SEQUENCE [LARGE SCALE GENOMIC DNA]</scope>
</reference>
<reference evidence="4" key="2">
    <citation type="submission" date="2025-08" db="UniProtKB">
        <authorList>
            <consortium name="Ensembl"/>
        </authorList>
    </citation>
    <scope>IDENTIFICATION</scope>
</reference>
<dbReference type="GO" id="GO:0003779">
    <property type="term" value="F:actin binding"/>
    <property type="evidence" value="ECO:0007669"/>
    <property type="project" value="UniProtKB-KW"/>
</dbReference>